<dbReference type="CDD" id="cd17263">
    <property type="entry name" value="RMtype1_S_AbaB8300I-TRD1-CR1_like"/>
    <property type="match status" value="1"/>
</dbReference>
<dbReference type="PANTHER" id="PTHR30408">
    <property type="entry name" value="TYPE-1 RESTRICTION ENZYME ECOKI SPECIFICITY PROTEIN"/>
    <property type="match status" value="1"/>
</dbReference>
<protein>
    <recommendedName>
        <fullName evidence="4">Type I restriction modification DNA specificity domain-containing protein</fullName>
    </recommendedName>
</protein>
<comment type="similarity">
    <text evidence="1">Belongs to the type-I restriction system S methylase family.</text>
</comment>
<gene>
    <name evidence="5" type="ORF">GTQ48_06545</name>
</gene>
<dbReference type="SUPFAM" id="SSF116734">
    <property type="entry name" value="DNA methylase specificity domain"/>
    <property type="match status" value="2"/>
</dbReference>
<dbReference type="InterPro" id="IPR052021">
    <property type="entry name" value="Type-I_RS_S_subunit"/>
</dbReference>
<evidence type="ECO:0000256" key="1">
    <source>
        <dbReference type="ARBA" id="ARBA00010923"/>
    </source>
</evidence>
<sequence>MSWPVVELGSVVSFVGGSQPPKSAFKYELEDGYVRLLQIRDYKSDRNLTYVPIDSTKKFCSKDDVMIGRYGPPVFQILRGLEGAYNVALMKAQPNEKVDRNYLFYFLKQEKLFRFIDGLSQRTAGQSGVDMEALKAYPLLLPPLDEQKRIAAILDKADAIRRKRKQAIDLADDFLRSVFLDMFGDPVTNPKGWEVKRVEDIAAKEKYSIKAGPFGSALKKEDYVESGYKIYGQEQVIKDDLEFGDYYIDSEKFERLKSCSINEGDMLISLVGSFGKISVVPNKYQKGIINPRLMKVKFDSELANPWFMKFLLTTKEMLTKIANMSHGGTMGILNVGKVKELPVINPPLNRQMEFLNIQSQVKKTVQKFDESEINNLFNSLSQKAFSGEL</sequence>
<dbReference type="Gene3D" id="3.90.220.20">
    <property type="entry name" value="DNA methylase specificity domains"/>
    <property type="match status" value="2"/>
</dbReference>
<dbReference type="GO" id="GO:0009307">
    <property type="term" value="P:DNA restriction-modification system"/>
    <property type="evidence" value="ECO:0007669"/>
    <property type="project" value="UniProtKB-KW"/>
</dbReference>
<dbReference type="GO" id="GO:0003677">
    <property type="term" value="F:DNA binding"/>
    <property type="evidence" value="ECO:0007669"/>
    <property type="project" value="UniProtKB-KW"/>
</dbReference>
<name>A0A6N9TGY6_9ALTE</name>
<dbReference type="PANTHER" id="PTHR30408:SF12">
    <property type="entry name" value="TYPE I RESTRICTION ENZYME MJAVIII SPECIFICITY SUBUNIT"/>
    <property type="match status" value="1"/>
</dbReference>
<dbReference type="InterPro" id="IPR000055">
    <property type="entry name" value="Restrct_endonuc_typeI_TRD"/>
</dbReference>
<evidence type="ECO:0000259" key="4">
    <source>
        <dbReference type="Pfam" id="PF01420"/>
    </source>
</evidence>
<proteinExistence type="inferred from homology"/>
<dbReference type="RefSeq" id="WP_163105715.1">
    <property type="nucleotide sequence ID" value="NZ_JAAAWO010000003.1"/>
</dbReference>
<organism evidence="5 6">
    <name type="scientific">Alteromonas genovensis</name>
    <dbReference type="NCBI Taxonomy" id="471225"/>
    <lineage>
        <taxon>Bacteria</taxon>
        <taxon>Pseudomonadati</taxon>
        <taxon>Pseudomonadota</taxon>
        <taxon>Gammaproteobacteria</taxon>
        <taxon>Alteromonadales</taxon>
        <taxon>Alteromonadaceae</taxon>
        <taxon>Alteromonas/Salinimonas group</taxon>
        <taxon>Alteromonas</taxon>
    </lineage>
</organism>
<dbReference type="Pfam" id="PF01420">
    <property type="entry name" value="Methylase_S"/>
    <property type="match status" value="2"/>
</dbReference>
<keyword evidence="3" id="KW-0238">DNA-binding</keyword>
<dbReference type="EMBL" id="JAAAWO010000003">
    <property type="protein sequence ID" value="NDW15176.1"/>
    <property type="molecule type" value="Genomic_DNA"/>
</dbReference>
<evidence type="ECO:0000256" key="2">
    <source>
        <dbReference type="ARBA" id="ARBA00022747"/>
    </source>
</evidence>
<evidence type="ECO:0000256" key="3">
    <source>
        <dbReference type="ARBA" id="ARBA00023125"/>
    </source>
</evidence>
<comment type="caution">
    <text evidence="5">The sequence shown here is derived from an EMBL/GenBank/DDBJ whole genome shotgun (WGS) entry which is preliminary data.</text>
</comment>
<dbReference type="InterPro" id="IPR044946">
    <property type="entry name" value="Restrct_endonuc_typeI_TRD_sf"/>
</dbReference>
<keyword evidence="2" id="KW-0680">Restriction system</keyword>
<evidence type="ECO:0000313" key="6">
    <source>
        <dbReference type="Proteomes" id="UP000471381"/>
    </source>
</evidence>
<reference evidence="5 6" key="1">
    <citation type="submission" date="2020-01" db="EMBL/GenBank/DDBJ databases">
        <title>Genomes of bacteria type strains.</title>
        <authorList>
            <person name="Chen J."/>
            <person name="Zhu S."/>
            <person name="Yang J."/>
        </authorList>
    </citation>
    <scope>NUCLEOTIDE SEQUENCE [LARGE SCALE GENOMIC DNA]</scope>
    <source>
        <strain evidence="5 6">LMG 24078</strain>
    </source>
</reference>
<dbReference type="AlphaFoldDB" id="A0A6N9TGY6"/>
<dbReference type="Proteomes" id="UP000471381">
    <property type="component" value="Unassembled WGS sequence"/>
</dbReference>
<evidence type="ECO:0000313" key="5">
    <source>
        <dbReference type="EMBL" id="NDW15176.1"/>
    </source>
</evidence>
<feature type="domain" description="Type I restriction modification DNA specificity" evidence="4">
    <location>
        <begin position="190"/>
        <end position="365"/>
    </location>
</feature>
<keyword evidence="6" id="KW-1185">Reference proteome</keyword>
<feature type="domain" description="Type I restriction modification DNA specificity" evidence="4">
    <location>
        <begin position="3"/>
        <end position="168"/>
    </location>
</feature>
<accession>A0A6N9TGY6</accession>